<name>A0AAD7BC00_9AGAR</name>
<proteinExistence type="predicted"/>
<evidence type="ECO:0000313" key="2">
    <source>
        <dbReference type="EMBL" id="KAJ7616442.1"/>
    </source>
</evidence>
<dbReference type="AlphaFoldDB" id="A0AAD7BC00"/>
<dbReference type="EMBL" id="JARKIF010000022">
    <property type="protein sequence ID" value="KAJ7616442.1"/>
    <property type="molecule type" value="Genomic_DNA"/>
</dbReference>
<evidence type="ECO:0000313" key="3">
    <source>
        <dbReference type="Proteomes" id="UP001221142"/>
    </source>
</evidence>
<organism evidence="2 3">
    <name type="scientific">Roridomyces roridus</name>
    <dbReference type="NCBI Taxonomy" id="1738132"/>
    <lineage>
        <taxon>Eukaryota</taxon>
        <taxon>Fungi</taxon>
        <taxon>Dikarya</taxon>
        <taxon>Basidiomycota</taxon>
        <taxon>Agaricomycotina</taxon>
        <taxon>Agaricomycetes</taxon>
        <taxon>Agaricomycetidae</taxon>
        <taxon>Agaricales</taxon>
        <taxon>Marasmiineae</taxon>
        <taxon>Mycenaceae</taxon>
        <taxon>Roridomyces</taxon>
    </lineage>
</organism>
<keyword evidence="3" id="KW-1185">Reference proteome</keyword>
<reference evidence="2" key="1">
    <citation type="submission" date="2023-03" db="EMBL/GenBank/DDBJ databases">
        <title>Massive genome expansion in bonnet fungi (Mycena s.s.) driven by repeated elements and novel gene families across ecological guilds.</title>
        <authorList>
            <consortium name="Lawrence Berkeley National Laboratory"/>
            <person name="Harder C.B."/>
            <person name="Miyauchi S."/>
            <person name="Viragh M."/>
            <person name="Kuo A."/>
            <person name="Thoen E."/>
            <person name="Andreopoulos B."/>
            <person name="Lu D."/>
            <person name="Skrede I."/>
            <person name="Drula E."/>
            <person name="Henrissat B."/>
            <person name="Morin E."/>
            <person name="Kohler A."/>
            <person name="Barry K."/>
            <person name="LaButti K."/>
            <person name="Morin E."/>
            <person name="Salamov A."/>
            <person name="Lipzen A."/>
            <person name="Mereny Z."/>
            <person name="Hegedus B."/>
            <person name="Baldrian P."/>
            <person name="Stursova M."/>
            <person name="Weitz H."/>
            <person name="Taylor A."/>
            <person name="Grigoriev I.V."/>
            <person name="Nagy L.G."/>
            <person name="Martin F."/>
            <person name="Kauserud H."/>
        </authorList>
    </citation>
    <scope>NUCLEOTIDE SEQUENCE</scope>
    <source>
        <strain evidence="2">9284</strain>
    </source>
</reference>
<protein>
    <submittedName>
        <fullName evidence="2">Uncharacterized protein</fullName>
    </submittedName>
</protein>
<dbReference type="Proteomes" id="UP001221142">
    <property type="component" value="Unassembled WGS sequence"/>
</dbReference>
<keyword evidence="1" id="KW-0732">Signal</keyword>
<accession>A0AAD7BC00</accession>
<comment type="caution">
    <text evidence="2">The sequence shown here is derived from an EMBL/GenBank/DDBJ whole genome shotgun (WGS) entry which is preliminary data.</text>
</comment>
<feature type="chain" id="PRO_5041917815" evidence="1">
    <location>
        <begin position="23"/>
        <end position="94"/>
    </location>
</feature>
<feature type="signal peptide" evidence="1">
    <location>
        <begin position="1"/>
        <end position="22"/>
    </location>
</feature>
<gene>
    <name evidence="2" type="ORF">FB45DRAFT_229460</name>
</gene>
<evidence type="ECO:0000256" key="1">
    <source>
        <dbReference type="SAM" id="SignalP"/>
    </source>
</evidence>
<sequence>MKFSIISAFACTLLAVVGTVTASPIVKRDISSFIQTFESSTPQQQAQMLKSVDLNAITPDICRQLADNRVAAEKLLTPAVVKAWVKDFEKKHSQ</sequence>